<keyword evidence="1" id="KW-1133">Transmembrane helix</keyword>
<dbReference type="EMBL" id="NXLW01000013">
    <property type="protein sequence ID" value="RDU71245.1"/>
    <property type="molecule type" value="Genomic_DNA"/>
</dbReference>
<feature type="transmembrane region" description="Helical" evidence="1">
    <location>
        <begin position="281"/>
        <end position="308"/>
    </location>
</feature>
<reference evidence="2 3" key="1">
    <citation type="submission" date="2018-04" db="EMBL/GenBank/DDBJ databases">
        <title>Novel Campyloabacter and Helicobacter Species and Strains.</title>
        <authorList>
            <person name="Mannion A.J."/>
            <person name="Shen Z."/>
            <person name="Fox J.G."/>
        </authorList>
    </citation>
    <scope>NUCLEOTIDE SEQUENCE [LARGE SCALE GENOMIC DNA]</scope>
    <source>
        <strain evidence="2 3">MIT 97-5075</strain>
    </source>
</reference>
<dbReference type="OrthoDB" id="1491752at2"/>
<feature type="transmembrane region" description="Helical" evidence="1">
    <location>
        <begin position="315"/>
        <end position="338"/>
    </location>
</feature>
<evidence type="ECO:0000313" key="2">
    <source>
        <dbReference type="EMBL" id="RDU71245.1"/>
    </source>
</evidence>
<feature type="transmembrane region" description="Helical" evidence="1">
    <location>
        <begin position="198"/>
        <end position="218"/>
    </location>
</feature>
<feature type="transmembrane region" description="Helical" evidence="1">
    <location>
        <begin position="436"/>
        <end position="460"/>
    </location>
</feature>
<feature type="transmembrane region" description="Helical" evidence="1">
    <location>
        <begin position="520"/>
        <end position="537"/>
    </location>
</feature>
<evidence type="ECO:0000256" key="1">
    <source>
        <dbReference type="SAM" id="Phobius"/>
    </source>
</evidence>
<dbReference type="Proteomes" id="UP000256424">
    <property type="component" value="Unassembled WGS sequence"/>
</dbReference>
<name>A0A3D8J272_9HELI</name>
<feature type="transmembrane region" description="Helical" evidence="1">
    <location>
        <begin position="344"/>
        <end position="361"/>
    </location>
</feature>
<protein>
    <submittedName>
        <fullName evidence="2">Uncharacterized protein</fullName>
    </submittedName>
</protein>
<feature type="transmembrane region" description="Helical" evidence="1">
    <location>
        <begin position="480"/>
        <end position="513"/>
    </location>
</feature>
<dbReference type="AlphaFoldDB" id="A0A3D8J272"/>
<feature type="transmembrane region" description="Helical" evidence="1">
    <location>
        <begin position="568"/>
        <end position="585"/>
    </location>
</feature>
<keyword evidence="1" id="KW-0472">Membrane</keyword>
<feature type="transmembrane region" description="Helical" evidence="1">
    <location>
        <begin position="159"/>
        <end position="178"/>
    </location>
</feature>
<proteinExistence type="predicted"/>
<feature type="transmembrane region" description="Helical" evidence="1">
    <location>
        <begin position="368"/>
        <end position="387"/>
    </location>
</feature>
<organism evidence="2 3">
    <name type="scientific">Helicobacter aurati</name>
    <dbReference type="NCBI Taxonomy" id="137778"/>
    <lineage>
        <taxon>Bacteria</taxon>
        <taxon>Pseudomonadati</taxon>
        <taxon>Campylobacterota</taxon>
        <taxon>Epsilonproteobacteria</taxon>
        <taxon>Campylobacterales</taxon>
        <taxon>Helicobacteraceae</taxon>
        <taxon>Helicobacter</taxon>
    </lineage>
</organism>
<keyword evidence="3" id="KW-1185">Reference proteome</keyword>
<sequence>MLLHKWVKPVLIVWSIVFLIASSAWLICGLLSKQRIYEANIKVINIAVDGSSLESHSSDIESNVLSYRYTLKLLFPSKIFRPQKNISNIEVTSIQFNNTICEYNNHAISSLDICRNLVFSSNQRTIEWTTQEVLNQDAIVGNVKYKVSFPLRTFLSFSVYYLLGVFLILSCSYLLSCVDKRTTPYIYIYISDIPKPTLFHLIACSLSLFGMLMCYMFIDNGHDWGGDFSAYIHQALSIMQGKVAEYKLENAFIIDNTHHFTSTLYGPPTYPWGLPLLFVPFLYLFGLNFFGLKLIMVCHFGMFLIALYYFLCKRLYYLTACVIVLFFACNPNLLWFSNSLVSDFPFMAWCIVAIALLDSFLRSASQSLFLLVVKVLLAGFAMFIAIAMRTNGLVLPLTLVCYYILLLIQMKFAILQSLSNPYVSLMGFPYLNKHRSVIVLIFLLPLIVCGLLELALSLWLGFGNSGNTHFLQFAIFHNIAMFFTFLCQCAFIFGAVKIIVGIVSIPFVCIAIYHLWAKEAFCLIFCLGYLCLYSLWINIGERAILPLVPFYVYFFVVGVFFAKRIKMVFITFILAVMLIGYHIFVDAKRIINNMPRISNYGSTSDDSIQMYHYIKEHTPKESVIIFIKPRVLHLFTQRLSFAAFDLNEENMQKADYVVMAKDFGWTPSIKNDSMSDKVINRRLLELQYSNNSFKVFRINHSLLQR</sequence>
<feature type="transmembrane region" description="Helical" evidence="1">
    <location>
        <begin position="543"/>
        <end position="561"/>
    </location>
</feature>
<evidence type="ECO:0000313" key="3">
    <source>
        <dbReference type="Proteomes" id="UP000256424"/>
    </source>
</evidence>
<feature type="transmembrane region" description="Helical" evidence="1">
    <location>
        <begin position="393"/>
        <end position="415"/>
    </location>
</feature>
<feature type="transmembrane region" description="Helical" evidence="1">
    <location>
        <begin position="12"/>
        <end position="32"/>
    </location>
</feature>
<gene>
    <name evidence="2" type="ORF">CQA66_06785</name>
</gene>
<accession>A0A3D8J272</accession>
<dbReference type="RefSeq" id="WP_104762217.1">
    <property type="nucleotide sequence ID" value="NZ_FZPM01000002.1"/>
</dbReference>
<keyword evidence="1" id="KW-0812">Transmembrane</keyword>
<comment type="caution">
    <text evidence="2">The sequence shown here is derived from an EMBL/GenBank/DDBJ whole genome shotgun (WGS) entry which is preliminary data.</text>
</comment>